<evidence type="ECO:0000313" key="2">
    <source>
        <dbReference type="EMBL" id="MBJ3762320.1"/>
    </source>
</evidence>
<keyword evidence="1" id="KW-1133">Transmembrane helix</keyword>
<evidence type="ECO:0000256" key="1">
    <source>
        <dbReference type="SAM" id="Phobius"/>
    </source>
</evidence>
<evidence type="ECO:0000313" key="3">
    <source>
        <dbReference type="Proteomes" id="UP000642488"/>
    </source>
</evidence>
<reference evidence="2" key="1">
    <citation type="submission" date="2020-12" db="EMBL/GenBank/DDBJ databases">
        <title>Bacterial taxonomy.</title>
        <authorList>
            <person name="Pan X."/>
        </authorList>
    </citation>
    <scope>NUCLEOTIDE SEQUENCE</scope>
    <source>
        <strain evidence="2">KCTC 52957</strain>
    </source>
</reference>
<dbReference type="Proteomes" id="UP000642488">
    <property type="component" value="Unassembled WGS sequence"/>
</dbReference>
<keyword evidence="1" id="KW-0472">Membrane</keyword>
<evidence type="ECO:0008006" key="4">
    <source>
        <dbReference type="Google" id="ProtNLM"/>
    </source>
</evidence>
<keyword evidence="3" id="KW-1185">Reference proteome</keyword>
<protein>
    <recommendedName>
        <fullName evidence="4">Cation/multidrug efflux pump</fullName>
    </recommendedName>
</protein>
<dbReference type="RefSeq" id="WP_198915486.1">
    <property type="nucleotide sequence ID" value="NZ_JAEKPD010000005.1"/>
</dbReference>
<organism evidence="2 3">
    <name type="scientific">Palleronia pontilimi</name>
    <dbReference type="NCBI Taxonomy" id="1964209"/>
    <lineage>
        <taxon>Bacteria</taxon>
        <taxon>Pseudomonadati</taxon>
        <taxon>Pseudomonadota</taxon>
        <taxon>Alphaproteobacteria</taxon>
        <taxon>Rhodobacterales</taxon>
        <taxon>Roseobacteraceae</taxon>
        <taxon>Palleronia</taxon>
    </lineage>
</organism>
<comment type="caution">
    <text evidence="2">The sequence shown here is derived from an EMBL/GenBank/DDBJ whole genome shotgun (WGS) entry which is preliminary data.</text>
</comment>
<dbReference type="AlphaFoldDB" id="A0A934IGT9"/>
<keyword evidence="1" id="KW-0812">Transmembrane</keyword>
<accession>A0A934IGT9</accession>
<gene>
    <name evidence="2" type="ORF">ILP92_06145</name>
</gene>
<sequence>MLFAIARLILGAAVILGVLYLLVSIYARSLRREALEKEWAREERAIARDAYVKRGMVEYDKSLKRRALLLIFIVPPVVVGVMAYMINT</sequence>
<dbReference type="EMBL" id="JAEKPD010000005">
    <property type="protein sequence ID" value="MBJ3762320.1"/>
    <property type="molecule type" value="Genomic_DNA"/>
</dbReference>
<feature type="transmembrane region" description="Helical" evidence="1">
    <location>
        <begin position="67"/>
        <end position="86"/>
    </location>
</feature>
<feature type="transmembrane region" description="Helical" evidence="1">
    <location>
        <begin position="6"/>
        <end position="27"/>
    </location>
</feature>
<name>A0A934IGT9_9RHOB</name>
<proteinExistence type="predicted"/>